<organism evidence="1 2">
    <name type="scientific">Puccinia striiformis f. sp. tritici</name>
    <dbReference type="NCBI Taxonomy" id="168172"/>
    <lineage>
        <taxon>Eukaryota</taxon>
        <taxon>Fungi</taxon>
        <taxon>Dikarya</taxon>
        <taxon>Basidiomycota</taxon>
        <taxon>Pucciniomycotina</taxon>
        <taxon>Pucciniomycetes</taxon>
        <taxon>Pucciniales</taxon>
        <taxon>Pucciniaceae</taxon>
        <taxon>Puccinia</taxon>
    </lineage>
</organism>
<reference evidence="2" key="1">
    <citation type="journal article" date="2018" name="BMC Genomics">
        <title>Genomic insights into host adaptation between the wheat stripe rust pathogen (Puccinia striiformis f. sp. tritici) and the barley stripe rust pathogen (Puccinia striiformis f. sp. hordei).</title>
        <authorList>
            <person name="Xia C."/>
            <person name="Wang M."/>
            <person name="Yin C."/>
            <person name="Cornejo O.E."/>
            <person name="Hulbert S.H."/>
            <person name="Chen X."/>
        </authorList>
    </citation>
    <scope>NUCLEOTIDE SEQUENCE [LARGE SCALE GENOMIC DNA]</scope>
    <source>
        <strain evidence="2">93-210</strain>
    </source>
</reference>
<gene>
    <name evidence="1" type="ORF">MJO28_009393</name>
</gene>
<comment type="caution">
    <text evidence="1">The sequence shown here is derived from an EMBL/GenBank/DDBJ whole genome shotgun (WGS) entry which is preliminary data.</text>
</comment>
<reference evidence="1 2" key="3">
    <citation type="journal article" date="2022" name="Microbiol. Spectr.">
        <title>Folding features and dynamics of 3D genome architecture in plant fungal pathogens.</title>
        <authorList>
            <person name="Xia C."/>
        </authorList>
    </citation>
    <scope>NUCLEOTIDE SEQUENCE [LARGE SCALE GENOMIC DNA]</scope>
    <source>
        <strain evidence="1 2">93-210</strain>
    </source>
</reference>
<protein>
    <submittedName>
        <fullName evidence="1">Uncharacterized protein</fullName>
    </submittedName>
</protein>
<dbReference type="Proteomes" id="UP001060170">
    <property type="component" value="Chromosome 9"/>
</dbReference>
<evidence type="ECO:0000313" key="1">
    <source>
        <dbReference type="EMBL" id="KAI7947485.1"/>
    </source>
</evidence>
<sequence>MAKTSKNKKHNDPIISSSDCDPTSGVPSQEQDDKEIPVPETQSCLTLEPAAQKTNKRPNNSDATDVAERKHKSTSDI</sequence>
<accession>A0ACC0E8L0</accession>
<evidence type="ECO:0000313" key="2">
    <source>
        <dbReference type="Proteomes" id="UP001060170"/>
    </source>
</evidence>
<dbReference type="EMBL" id="CM045873">
    <property type="protein sequence ID" value="KAI7947485.1"/>
    <property type="molecule type" value="Genomic_DNA"/>
</dbReference>
<proteinExistence type="predicted"/>
<reference evidence="2" key="2">
    <citation type="journal article" date="2018" name="Mol. Plant Microbe Interact.">
        <title>Genome sequence resources for the wheat stripe rust pathogen (Puccinia striiformis f. sp. tritici) and the barley stripe rust pathogen (Puccinia striiformis f. sp. hordei).</title>
        <authorList>
            <person name="Xia C."/>
            <person name="Wang M."/>
            <person name="Yin C."/>
            <person name="Cornejo O.E."/>
            <person name="Hulbert S.H."/>
            <person name="Chen X."/>
        </authorList>
    </citation>
    <scope>NUCLEOTIDE SEQUENCE [LARGE SCALE GENOMIC DNA]</scope>
    <source>
        <strain evidence="2">93-210</strain>
    </source>
</reference>
<keyword evidence="2" id="KW-1185">Reference proteome</keyword>
<name>A0ACC0E8L0_9BASI</name>